<keyword evidence="1" id="KW-0456">Lyase</keyword>
<dbReference type="GO" id="GO:0005737">
    <property type="term" value="C:cytoplasm"/>
    <property type="evidence" value="ECO:0007669"/>
    <property type="project" value="TreeGrafter"/>
</dbReference>
<sequence>MVELGVEMSILVPVRPPDYDYRAQNDLVAGARDREPGRFHALGRVDARLETAPAEAQRCLTELGLQGIYIHPWEDAISVSDPRIDSIVEVCAEQGTPLMVATGYPWVSEAPQIADLAGRFPNVPIVMTNGGQINISGMGQRNSWLAMEQHPNVYMTSSGVYREDFIEEVLAALGAGKVLFGSQSPLFDQDLELHRILWAHTDDPVKEAVMWDNAQKLFARSP</sequence>
<dbReference type="GO" id="GO:0016787">
    <property type="term" value="F:hydrolase activity"/>
    <property type="evidence" value="ECO:0007669"/>
    <property type="project" value="InterPro"/>
</dbReference>
<evidence type="ECO:0000259" key="2">
    <source>
        <dbReference type="Pfam" id="PF04909"/>
    </source>
</evidence>
<dbReference type="Proteomes" id="UP000612893">
    <property type="component" value="Unassembled WGS sequence"/>
</dbReference>
<dbReference type="InterPro" id="IPR032466">
    <property type="entry name" value="Metal_Hydrolase"/>
</dbReference>
<dbReference type="SUPFAM" id="SSF51556">
    <property type="entry name" value="Metallo-dependent hydrolases"/>
    <property type="match status" value="1"/>
</dbReference>
<comment type="caution">
    <text evidence="3">The sequence shown here is derived from an EMBL/GenBank/DDBJ whole genome shotgun (WGS) entry which is preliminary data.</text>
</comment>
<dbReference type="PANTHER" id="PTHR21240">
    <property type="entry name" value="2-AMINO-3-CARBOXYLMUCONATE-6-SEMIALDEHYDE DECARBOXYLASE"/>
    <property type="match status" value="1"/>
</dbReference>
<dbReference type="InterPro" id="IPR006680">
    <property type="entry name" value="Amidohydro-rel"/>
</dbReference>
<feature type="domain" description="Amidohydrolase-related" evidence="2">
    <location>
        <begin position="22"/>
        <end position="218"/>
    </location>
</feature>
<proteinExistence type="predicted"/>
<evidence type="ECO:0000313" key="3">
    <source>
        <dbReference type="EMBL" id="MBJ7599517.1"/>
    </source>
</evidence>
<dbReference type="Pfam" id="PF04909">
    <property type="entry name" value="Amidohydro_2"/>
    <property type="match status" value="1"/>
</dbReference>
<dbReference type="GO" id="GO:0019748">
    <property type="term" value="P:secondary metabolic process"/>
    <property type="evidence" value="ECO:0007669"/>
    <property type="project" value="TreeGrafter"/>
</dbReference>
<dbReference type="GO" id="GO:0016831">
    <property type="term" value="F:carboxy-lyase activity"/>
    <property type="evidence" value="ECO:0007669"/>
    <property type="project" value="InterPro"/>
</dbReference>
<evidence type="ECO:0000313" key="4">
    <source>
        <dbReference type="Proteomes" id="UP000612893"/>
    </source>
</evidence>
<keyword evidence="4" id="KW-1185">Reference proteome</keyword>
<dbReference type="AlphaFoldDB" id="A0A934K2X1"/>
<reference evidence="3" key="1">
    <citation type="submission" date="2020-10" db="EMBL/GenBank/DDBJ databases">
        <title>Ca. Dormibacterota MAGs.</title>
        <authorList>
            <person name="Montgomery K."/>
        </authorList>
    </citation>
    <scope>NUCLEOTIDE SEQUENCE [LARGE SCALE GENOMIC DNA]</scope>
    <source>
        <strain evidence="3">SC8812_S17_10</strain>
    </source>
</reference>
<protein>
    <submittedName>
        <fullName evidence="3">Amidohydrolase family protein</fullName>
    </submittedName>
</protein>
<name>A0A934K2X1_9BACT</name>
<dbReference type="PANTHER" id="PTHR21240:SF28">
    <property type="entry name" value="ISO-OROTATE DECARBOXYLASE (EUROFUNG)"/>
    <property type="match status" value="1"/>
</dbReference>
<dbReference type="EMBL" id="JAEKNR010000155">
    <property type="protein sequence ID" value="MBJ7599517.1"/>
    <property type="molecule type" value="Genomic_DNA"/>
</dbReference>
<organism evidence="3 4">
    <name type="scientific">Candidatus Nephthysia bennettiae</name>
    <dbReference type="NCBI Taxonomy" id="3127016"/>
    <lineage>
        <taxon>Bacteria</taxon>
        <taxon>Bacillati</taxon>
        <taxon>Candidatus Dormiibacterota</taxon>
        <taxon>Candidatus Dormibacteria</taxon>
        <taxon>Candidatus Dormibacterales</taxon>
        <taxon>Candidatus Dormibacteraceae</taxon>
        <taxon>Candidatus Nephthysia</taxon>
    </lineage>
</organism>
<evidence type="ECO:0000256" key="1">
    <source>
        <dbReference type="ARBA" id="ARBA00023239"/>
    </source>
</evidence>
<dbReference type="InterPro" id="IPR032465">
    <property type="entry name" value="ACMSD"/>
</dbReference>
<dbReference type="RefSeq" id="WP_338203031.1">
    <property type="nucleotide sequence ID" value="NZ_JAEKNR010000155.1"/>
</dbReference>
<gene>
    <name evidence="3" type="ORF">JF922_15740</name>
</gene>
<dbReference type="Gene3D" id="3.20.20.140">
    <property type="entry name" value="Metal-dependent hydrolases"/>
    <property type="match status" value="1"/>
</dbReference>
<accession>A0A934K2X1</accession>